<name>A0A157S4F6_9BORD</name>
<keyword evidence="3" id="KW-1185">Reference proteome</keyword>
<protein>
    <submittedName>
        <fullName evidence="2">Uncharacterized protein</fullName>
    </submittedName>
</protein>
<evidence type="ECO:0000313" key="3">
    <source>
        <dbReference type="Proteomes" id="UP000076848"/>
    </source>
</evidence>
<dbReference type="EMBL" id="FKIF01000001">
    <property type="protein sequence ID" value="SAI65297.1"/>
    <property type="molecule type" value="Genomic_DNA"/>
</dbReference>
<accession>A0A157S4F6</accession>
<evidence type="ECO:0000256" key="1">
    <source>
        <dbReference type="SAM" id="Phobius"/>
    </source>
</evidence>
<dbReference type="RefSeq" id="WP_156513232.1">
    <property type="nucleotide sequence ID" value="NZ_FKIF01000001.1"/>
</dbReference>
<dbReference type="Proteomes" id="UP000076848">
    <property type="component" value="Unassembled WGS sequence"/>
</dbReference>
<keyword evidence="1" id="KW-0812">Transmembrane</keyword>
<evidence type="ECO:0000313" key="2">
    <source>
        <dbReference type="EMBL" id="SAI65297.1"/>
    </source>
</evidence>
<organism evidence="2 3">
    <name type="scientific">Bordetella ansorpii</name>
    <dbReference type="NCBI Taxonomy" id="288768"/>
    <lineage>
        <taxon>Bacteria</taxon>
        <taxon>Pseudomonadati</taxon>
        <taxon>Pseudomonadota</taxon>
        <taxon>Betaproteobacteria</taxon>
        <taxon>Burkholderiales</taxon>
        <taxon>Alcaligenaceae</taxon>
        <taxon>Bordetella</taxon>
    </lineage>
</organism>
<keyword evidence="1" id="KW-1133">Transmembrane helix</keyword>
<keyword evidence="1" id="KW-0472">Membrane</keyword>
<gene>
    <name evidence="2" type="ORF">SAMEA3906486_00035</name>
</gene>
<reference evidence="2 3" key="1">
    <citation type="submission" date="2016-04" db="EMBL/GenBank/DDBJ databases">
        <authorList>
            <consortium name="Pathogen Informatics"/>
        </authorList>
    </citation>
    <scope>NUCLEOTIDE SEQUENCE [LARGE SCALE GENOMIC DNA]</scope>
    <source>
        <strain evidence="2 3">H050680373</strain>
    </source>
</reference>
<dbReference type="OrthoDB" id="8638153at2"/>
<feature type="transmembrane region" description="Helical" evidence="1">
    <location>
        <begin position="27"/>
        <end position="48"/>
    </location>
</feature>
<proteinExistence type="predicted"/>
<sequence>MNETNNNDASEYTVTDVQPDNENGQTFLWLLGIAAALVVTGTGLNWLFG</sequence>
<dbReference type="AlphaFoldDB" id="A0A157S4F6"/>